<dbReference type="GO" id="GO:0016052">
    <property type="term" value="P:carbohydrate catabolic process"/>
    <property type="evidence" value="ECO:0007669"/>
    <property type="project" value="InterPro"/>
</dbReference>
<dbReference type="Pfam" id="PF06452">
    <property type="entry name" value="CBM9_1"/>
    <property type="match status" value="1"/>
</dbReference>
<reference evidence="2 3" key="1">
    <citation type="submission" date="2018-08" db="EMBL/GenBank/DDBJ databases">
        <title>Genome analysis of the thermophilic bacterium of the candidate phylum Aminicenantes from deep subsurface aquifer revealed its physiology and ecological role.</title>
        <authorList>
            <person name="Kadnikov V.V."/>
            <person name="Mardanov A.V."/>
            <person name="Beletsky A.V."/>
            <person name="Karnachuk O.V."/>
            <person name="Ravin N.V."/>
        </authorList>
    </citation>
    <scope>NUCLEOTIDE SEQUENCE [LARGE SCALE GENOMIC DNA]</scope>
    <source>
        <strain evidence="2">BY38</strain>
    </source>
</reference>
<dbReference type="Gene3D" id="2.60.40.1190">
    <property type="match status" value="1"/>
</dbReference>
<evidence type="ECO:0000259" key="1">
    <source>
        <dbReference type="Pfam" id="PF06452"/>
    </source>
</evidence>
<evidence type="ECO:0000313" key="2">
    <source>
        <dbReference type="EMBL" id="RFT15990.1"/>
    </source>
</evidence>
<dbReference type="GO" id="GO:0030246">
    <property type="term" value="F:carbohydrate binding"/>
    <property type="evidence" value="ECO:0007669"/>
    <property type="project" value="InterPro"/>
</dbReference>
<dbReference type="GO" id="GO:0004553">
    <property type="term" value="F:hydrolase activity, hydrolyzing O-glycosyl compounds"/>
    <property type="evidence" value="ECO:0007669"/>
    <property type="project" value="InterPro"/>
</dbReference>
<dbReference type="InterPro" id="IPR010502">
    <property type="entry name" value="Carb-bd_dom_fam9"/>
</dbReference>
<dbReference type="PANTHER" id="PTHR35532:SF5">
    <property type="entry name" value="CARBOHYDRATE-BINDING DOMAIN-CONTAINING PROTEIN"/>
    <property type="match status" value="1"/>
</dbReference>
<feature type="domain" description="Carbohydrate-binding" evidence="1">
    <location>
        <begin position="52"/>
        <end position="203"/>
    </location>
</feature>
<dbReference type="Proteomes" id="UP000257323">
    <property type="component" value="Unassembled WGS sequence"/>
</dbReference>
<dbReference type="AlphaFoldDB" id="A0A3E2BMJ9"/>
<sequence>MRIKTAIFGLILGLFCLASLPLWPNLNGLDEPRLSPLLRYYMCHRTAGPITIDGRLDENSWKSVYWSEDFMDIEGKSKPKPRFRTRVKMLWDDEYFYVGAELEEPQVWATLTKRDSIIYQDNDFEVFIDPDGDTHNYYELEINALNTVWDLFLVKPYRDGGPAIHAWDIQGLKTAVQVDGTINNPADKDRGWTVEIAFPWEVLKEAAPFKKKPESGDRWRINFSRVEYRTMVEGGNYVKMKDKVTGRELPEDNWTWAPQGLVNIHYPEMWGYVQFTSTEAGKAREYCEEDPEAEVRWALRLIYYRQRNYFARNGNFAQNLEQLNLSREKSLKVKGWDYPPQITVTSSLFEAIYKNKNGESLHIRQDGLVWKTAAK</sequence>
<dbReference type="SUPFAM" id="SSF49344">
    <property type="entry name" value="CBD9-like"/>
    <property type="match status" value="1"/>
</dbReference>
<name>A0A3E2BMJ9_9BACT</name>
<accession>A0A3E2BMJ9</accession>
<evidence type="ECO:0000313" key="3">
    <source>
        <dbReference type="Proteomes" id="UP000257323"/>
    </source>
</evidence>
<dbReference type="CDD" id="cd09620">
    <property type="entry name" value="CBM9_like_3"/>
    <property type="match status" value="1"/>
</dbReference>
<dbReference type="EMBL" id="QUAH01000005">
    <property type="protein sequence ID" value="RFT15990.1"/>
    <property type="molecule type" value="Genomic_DNA"/>
</dbReference>
<protein>
    <recommendedName>
        <fullName evidence="1">Carbohydrate-binding domain-containing protein</fullName>
    </recommendedName>
</protein>
<dbReference type="PANTHER" id="PTHR35532">
    <property type="entry name" value="SIMILAR TO POLYHYDROXYALKANOATE DEPOLYMERASE"/>
    <property type="match status" value="1"/>
</dbReference>
<organism evidence="2 3">
    <name type="scientific">Candidatus Saccharicenans subterraneus</name>
    <dbReference type="NCBI Taxonomy" id="2508984"/>
    <lineage>
        <taxon>Bacteria</taxon>
        <taxon>Candidatus Aminicenantota</taxon>
        <taxon>Candidatus Aminicenantia</taxon>
        <taxon>Candidatus Aminicenantales</taxon>
        <taxon>Candidatus Saccharicenantaceae</taxon>
        <taxon>Candidatus Saccharicenans</taxon>
    </lineage>
</organism>
<comment type="caution">
    <text evidence="2">The sequence shown here is derived from an EMBL/GenBank/DDBJ whole genome shotgun (WGS) entry which is preliminary data.</text>
</comment>
<proteinExistence type="predicted"/>
<gene>
    <name evidence="2" type="ORF">OP8BY_1996</name>
</gene>